<feature type="non-terminal residue" evidence="2">
    <location>
        <position position="244"/>
    </location>
</feature>
<dbReference type="EMBL" id="JAHRHJ020000010">
    <property type="protein sequence ID" value="KAH9299135.1"/>
    <property type="molecule type" value="Genomic_DNA"/>
</dbReference>
<gene>
    <name evidence="2" type="ORF">KI387_030817</name>
</gene>
<accession>A0AA38CEP6</accession>
<evidence type="ECO:0000313" key="2">
    <source>
        <dbReference type="EMBL" id="KAH9299135.1"/>
    </source>
</evidence>
<sequence>KKGAEVLVLGSNGSVELNGEGLKKKVAVIIKGGDELVLSSMCHHTYIFQLLTSEEVSTPALPSSVGREENQVVTGKAEKNIVGATELSEALAAMLGPLQAPLLGSLPSLLPGLPNHNLPYSSSKHGEEIDQGSETSQSQAACDMSDGSASDTEEVEVEAALEPGSSPVFGVLRCRRKSDKTDYMCNGIDGNSLTQVCEDRRQSGRGIDPSVAHAKCQTLKEDLRKGIVDGSETHVSFDGFPYYL</sequence>
<proteinExistence type="predicted"/>
<evidence type="ECO:0000256" key="1">
    <source>
        <dbReference type="SAM" id="MobiDB-lite"/>
    </source>
</evidence>
<protein>
    <submittedName>
        <fullName evidence="2">Uncharacterized protein</fullName>
    </submittedName>
</protein>
<feature type="non-terminal residue" evidence="2">
    <location>
        <position position="1"/>
    </location>
</feature>
<organism evidence="2 3">
    <name type="scientific">Taxus chinensis</name>
    <name type="common">Chinese yew</name>
    <name type="synonym">Taxus wallichiana var. chinensis</name>
    <dbReference type="NCBI Taxonomy" id="29808"/>
    <lineage>
        <taxon>Eukaryota</taxon>
        <taxon>Viridiplantae</taxon>
        <taxon>Streptophyta</taxon>
        <taxon>Embryophyta</taxon>
        <taxon>Tracheophyta</taxon>
        <taxon>Spermatophyta</taxon>
        <taxon>Pinopsida</taxon>
        <taxon>Pinidae</taxon>
        <taxon>Conifers II</taxon>
        <taxon>Cupressales</taxon>
        <taxon>Taxaceae</taxon>
        <taxon>Taxus</taxon>
    </lineage>
</organism>
<comment type="caution">
    <text evidence="2">The sequence shown here is derived from an EMBL/GenBank/DDBJ whole genome shotgun (WGS) entry which is preliminary data.</text>
</comment>
<dbReference type="Proteomes" id="UP000824469">
    <property type="component" value="Unassembled WGS sequence"/>
</dbReference>
<reference evidence="2 3" key="1">
    <citation type="journal article" date="2021" name="Nat. Plants">
        <title>The Taxus genome provides insights into paclitaxel biosynthesis.</title>
        <authorList>
            <person name="Xiong X."/>
            <person name="Gou J."/>
            <person name="Liao Q."/>
            <person name="Li Y."/>
            <person name="Zhou Q."/>
            <person name="Bi G."/>
            <person name="Li C."/>
            <person name="Du R."/>
            <person name="Wang X."/>
            <person name="Sun T."/>
            <person name="Guo L."/>
            <person name="Liang H."/>
            <person name="Lu P."/>
            <person name="Wu Y."/>
            <person name="Zhang Z."/>
            <person name="Ro D.K."/>
            <person name="Shang Y."/>
            <person name="Huang S."/>
            <person name="Yan J."/>
        </authorList>
    </citation>
    <scope>NUCLEOTIDE SEQUENCE [LARGE SCALE GENOMIC DNA]</scope>
    <source>
        <strain evidence="2">Ta-2019</strain>
    </source>
</reference>
<feature type="region of interest" description="Disordered" evidence="1">
    <location>
        <begin position="117"/>
        <end position="149"/>
    </location>
</feature>
<keyword evidence="3" id="KW-1185">Reference proteome</keyword>
<evidence type="ECO:0000313" key="3">
    <source>
        <dbReference type="Proteomes" id="UP000824469"/>
    </source>
</evidence>
<name>A0AA38CEP6_TAXCH</name>
<dbReference type="AlphaFoldDB" id="A0AA38CEP6"/>